<keyword evidence="1" id="KW-1133">Transmembrane helix</keyword>
<evidence type="ECO:0000313" key="2">
    <source>
        <dbReference type="EMBL" id="WZL70023.1"/>
    </source>
</evidence>
<dbReference type="Proteomes" id="UP001486565">
    <property type="component" value="Chromosome"/>
</dbReference>
<feature type="transmembrane region" description="Helical" evidence="1">
    <location>
        <begin position="174"/>
        <end position="197"/>
    </location>
</feature>
<dbReference type="Pfam" id="PF19845">
    <property type="entry name" value="DUF6320"/>
    <property type="match status" value="1"/>
</dbReference>
<evidence type="ECO:0000256" key="1">
    <source>
        <dbReference type="SAM" id="Phobius"/>
    </source>
</evidence>
<reference evidence="2 3" key="1">
    <citation type="submission" date="2023-03" db="EMBL/GenBank/DDBJ databases">
        <title>Novel Species.</title>
        <authorList>
            <person name="Ma S."/>
        </authorList>
    </citation>
    <scope>NUCLEOTIDE SEQUENCE [LARGE SCALE GENOMIC DNA]</scope>
    <source>
        <strain evidence="2 3">LIND6LT2</strain>
    </source>
</reference>
<feature type="transmembrane region" description="Helical" evidence="1">
    <location>
        <begin position="203"/>
        <end position="227"/>
    </location>
</feature>
<organism evidence="2 3">
    <name type="scientific">Defluviitalea saccharophila</name>
    <dbReference type="NCBI Taxonomy" id="879970"/>
    <lineage>
        <taxon>Bacteria</taxon>
        <taxon>Bacillati</taxon>
        <taxon>Bacillota</taxon>
        <taxon>Clostridia</taxon>
        <taxon>Lachnospirales</taxon>
        <taxon>Defluviitaleaceae</taxon>
        <taxon>Defluviitalea</taxon>
    </lineage>
</organism>
<gene>
    <name evidence="2" type="ORF">QBE51_00390</name>
</gene>
<dbReference type="EMBL" id="CP121687">
    <property type="protein sequence ID" value="WZL70023.1"/>
    <property type="molecule type" value="Genomic_DNA"/>
</dbReference>
<dbReference type="RefSeq" id="WP_341876986.1">
    <property type="nucleotide sequence ID" value="NZ_CP121687.1"/>
</dbReference>
<feature type="transmembrane region" description="Helical" evidence="1">
    <location>
        <begin position="113"/>
        <end position="130"/>
    </location>
</feature>
<keyword evidence="1" id="KW-0472">Membrane</keyword>
<dbReference type="InterPro" id="IPR046283">
    <property type="entry name" value="DUF6320"/>
</dbReference>
<protein>
    <submittedName>
        <fullName evidence="2">DUF6320 domain-containing protein</fullName>
    </submittedName>
</protein>
<feature type="transmembrane region" description="Helical" evidence="1">
    <location>
        <begin position="59"/>
        <end position="81"/>
    </location>
</feature>
<keyword evidence="1" id="KW-0812">Transmembrane</keyword>
<evidence type="ECO:0000313" key="3">
    <source>
        <dbReference type="Proteomes" id="UP001486565"/>
    </source>
</evidence>
<feature type="transmembrane region" description="Helical" evidence="1">
    <location>
        <begin position="142"/>
        <end position="162"/>
    </location>
</feature>
<feature type="transmembrane region" description="Helical" evidence="1">
    <location>
        <begin position="87"/>
        <end position="106"/>
    </location>
</feature>
<keyword evidence="3" id="KW-1185">Reference proteome</keyword>
<name>A0ABZ2Y3T6_9FIRM</name>
<sequence>MPYCPKCGVEIDYKIKSCPLCTFPIPKIDEDTSPIATENKFPQPENIYYEELLKMKNQAFFAISILIFSAVMVLMTIGSIFRVSQLAVTYSIISVISAWFYIFLFFGYIRSKYHSILALGFITICLTYGLDNVDHELNWFYTYALPIIILAVLILFLLLYLYNRSKLKNQFVFIPAHLCIGISLFSAALECILDFQANRAIQLSWSLIVFIVLMSIALILIGLYYKLPDRMKEKIKRTLHI</sequence>
<accession>A0ABZ2Y3T6</accession>
<proteinExistence type="predicted"/>